<sequence>METKESRMICEYKTHQGPYWSSEKEKKKHTCCKRLFWFPWKHIQSDIQKVFAFLHPNKHRMFKSILL</sequence>
<name>A0A8T2KKF6_9PIPI</name>
<protein>
    <submittedName>
        <fullName evidence="1">Uncharacterized protein</fullName>
    </submittedName>
</protein>
<reference evidence="1" key="1">
    <citation type="thesis" date="2020" institute="ProQuest LLC" country="789 East Eisenhower Parkway, Ann Arbor, MI, USA">
        <title>Comparative Genomics and Chromosome Evolution.</title>
        <authorList>
            <person name="Mudd A.B."/>
        </authorList>
    </citation>
    <scope>NUCLEOTIDE SEQUENCE</scope>
    <source>
        <strain evidence="1">Female2</strain>
        <tissue evidence="1">Blood</tissue>
    </source>
</reference>
<gene>
    <name evidence="1" type="ORF">GDO86_001283</name>
</gene>
<proteinExistence type="predicted"/>
<organism evidence="1 2">
    <name type="scientific">Hymenochirus boettgeri</name>
    <name type="common">Congo dwarf clawed frog</name>
    <dbReference type="NCBI Taxonomy" id="247094"/>
    <lineage>
        <taxon>Eukaryota</taxon>
        <taxon>Metazoa</taxon>
        <taxon>Chordata</taxon>
        <taxon>Craniata</taxon>
        <taxon>Vertebrata</taxon>
        <taxon>Euteleostomi</taxon>
        <taxon>Amphibia</taxon>
        <taxon>Batrachia</taxon>
        <taxon>Anura</taxon>
        <taxon>Pipoidea</taxon>
        <taxon>Pipidae</taxon>
        <taxon>Pipinae</taxon>
        <taxon>Hymenochirus</taxon>
    </lineage>
</organism>
<comment type="caution">
    <text evidence="1">The sequence shown here is derived from an EMBL/GenBank/DDBJ whole genome shotgun (WGS) entry which is preliminary data.</text>
</comment>
<keyword evidence="2" id="KW-1185">Reference proteome</keyword>
<dbReference type="Proteomes" id="UP000812440">
    <property type="component" value="Chromosome 1"/>
</dbReference>
<evidence type="ECO:0000313" key="1">
    <source>
        <dbReference type="EMBL" id="KAG8455001.1"/>
    </source>
</evidence>
<accession>A0A8T2KKF6</accession>
<dbReference type="AlphaFoldDB" id="A0A8T2KKF6"/>
<dbReference type="EMBL" id="JAACNH010000001">
    <property type="protein sequence ID" value="KAG8455001.1"/>
    <property type="molecule type" value="Genomic_DNA"/>
</dbReference>
<evidence type="ECO:0000313" key="2">
    <source>
        <dbReference type="Proteomes" id="UP000812440"/>
    </source>
</evidence>